<evidence type="ECO:0000313" key="4">
    <source>
        <dbReference type="Proteomes" id="UP001555826"/>
    </source>
</evidence>
<protein>
    <submittedName>
        <fullName evidence="3">PH domain-containing protein</fullName>
    </submittedName>
</protein>
<evidence type="ECO:0000256" key="1">
    <source>
        <dbReference type="SAM" id="Phobius"/>
    </source>
</evidence>
<gene>
    <name evidence="3" type="ORF">AB1207_18410</name>
</gene>
<keyword evidence="1" id="KW-0472">Membrane</keyword>
<dbReference type="Proteomes" id="UP001555826">
    <property type="component" value="Unassembled WGS sequence"/>
</dbReference>
<evidence type="ECO:0000259" key="2">
    <source>
        <dbReference type="Pfam" id="PF10756"/>
    </source>
</evidence>
<evidence type="ECO:0000313" key="3">
    <source>
        <dbReference type="EMBL" id="MEW9266727.1"/>
    </source>
</evidence>
<dbReference type="Pfam" id="PF10756">
    <property type="entry name" value="bPH_6"/>
    <property type="match status" value="1"/>
</dbReference>
<dbReference type="EMBL" id="JBFNQN010000013">
    <property type="protein sequence ID" value="MEW9266727.1"/>
    <property type="molecule type" value="Genomic_DNA"/>
</dbReference>
<comment type="caution">
    <text evidence="3">The sequence shown here is derived from an EMBL/GenBank/DDBJ whole genome shotgun (WGS) entry which is preliminary data.</text>
</comment>
<accession>A0ABV3PBY1</accession>
<dbReference type="InterPro" id="IPR019692">
    <property type="entry name" value="CFP-6_PH"/>
</dbReference>
<feature type="transmembrane region" description="Helical" evidence="1">
    <location>
        <begin position="21"/>
        <end position="43"/>
    </location>
</feature>
<feature type="domain" description="Low molecular weight protein antigen 6 PH" evidence="2">
    <location>
        <begin position="76"/>
        <end position="140"/>
    </location>
</feature>
<name>A0ABV3PBY1_9ACTN</name>
<dbReference type="RefSeq" id="WP_367639866.1">
    <property type="nucleotide sequence ID" value="NZ_JBFNQN010000013.1"/>
</dbReference>
<keyword evidence="1" id="KW-1133">Transmembrane helix</keyword>
<organism evidence="3 4">
    <name type="scientific">Kineococcus endophyticus</name>
    <dbReference type="NCBI Taxonomy" id="1181883"/>
    <lineage>
        <taxon>Bacteria</taxon>
        <taxon>Bacillati</taxon>
        <taxon>Actinomycetota</taxon>
        <taxon>Actinomycetes</taxon>
        <taxon>Kineosporiales</taxon>
        <taxon>Kineosporiaceae</taxon>
        <taxon>Kineococcus</taxon>
    </lineage>
</organism>
<reference evidence="3 4" key="1">
    <citation type="submission" date="2024-07" db="EMBL/GenBank/DDBJ databases">
        <authorList>
            <person name="Thanompreechachai J."/>
            <person name="Duangmal K."/>
        </authorList>
    </citation>
    <scope>NUCLEOTIDE SEQUENCE [LARGE SCALE GENOMIC DNA]</scope>
    <source>
        <strain evidence="3 4">KCTC 19886</strain>
    </source>
</reference>
<feature type="transmembrane region" description="Helical" evidence="1">
    <location>
        <begin position="55"/>
        <end position="73"/>
    </location>
</feature>
<keyword evidence="4" id="KW-1185">Reference proteome</keyword>
<sequence>MPPVTSATPTDRPFRPRRARVVGLAFAVGIAVVMVGMSIGLSLAPESGWTGQDTVSALVFGAIVSGGLVRLVTVNARVTERALVVRNVVFTREVEWGEVVAVRFGGADPWLTLDLDDGENLAVMGVQRADGEFAKAEALRLARLVEDRAPRT</sequence>
<proteinExistence type="predicted"/>
<keyword evidence="1" id="KW-0812">Transmembrane</keyword>